<evidence type="ECO:0000256" key="1">
    <source>
        <dbReference type="SAM" id="MobiDB-lite"/>
    </source>
</evidence>
<gene>
    <name evidence="3" type="ORF">LCGC14_0455460</name>
</gene>
<dbReference type="AlphaFoldDB" id="A0A0F9SGH9"/>
<reference evidence="3" key="1">
    <citation type="journal article" date="2015" name="Nature">
        <title>Complex archaea that bridge the gap between prokaryotes and eukaryotes.</title>
        <authorList>
            <person name="Spang A."/>
            <person name="Saw J.H."/>
            <person name="Jorgensen S.L."/>
            <person name="Zaremba-Niedzwiedzka K."/>
            <person name="Martijn J."/>
            <person name="Lind A.E."/>
            <person name="van Eijk R."/>
            <person name="Schleper C."/>
            <person name="Guy L."/>
            <person name="Ettema T.J."/>
        </authorList>
    </citation>
    <scope>NUCLEOTIDE SEQUENCE</scope>
</reference>
<dbReference type="Pfam" id="PF08804">
    <property type="entry name" value="gp32"/>
    <property type="match status" value="1"/>
</dbReference>
<evidence type="ECO:0000259" key="2">
    <source>
        <dbReference type="Pfam" id="PF08804"/>
    </source>
</evidence>
<feature type="compositionally biased region" description="Low complexity" evidence="1">
    <location>
        <begin position="217"/>
        <end position="233"/>
    </location>
</feature>
<dbReference type="InterPro" id="IPR012339">
    <property type="entry name" value="Phage_T4_Gp32_ssDNA-bd"/>
</dbReference>
<sequence>MSNLQKYGEYTVESAEEEQKQIDESSSVDYLKLSVGRNVVRFLPPPVGKTSPFKIVQQHFLKLPGMPSPVKFACPRYLKPSGHCIVCAKANELYRSGNSADKERGYELFPKRRVYANVIDRSNQEKGPIILEMGKTIHEPLVKIRKNEDIGGNYTHPDEGFDIVIDRVGTSKNDTKYTVIPARKSSPLGNLEWVEQQHDLDRYSKQHTDAEIREMIGAPASEESSSAPEPEGATSDDFIDVESEPAEGEDNIKW</sequence>
<dbReference type="InterPro" id="IPR044947">
    <property type="entry name" value="Phage_T4_Gp32_ssDNA-bd_sf"/>
</dbReference>
<proteinExistence type="predicted"/>
<accession>A0A0F9SGH9</accession>
<evidence type="ECO:0000313" key="3">
    <source>
        <dbReference type="EMBL" id="KKN67990.1"/>
    </source>
</evidence>
<dbReference type="EMBL" id="LAZR01000460">
    <property type="protein sequence ID" value="KKN67990.1"/>
    <property type="molecule type" value="Genomic_DNA"/>
</dbReference>
<name>A0A0F9SGH9_9ZZZZ</name>
<organism evidence="3">
    <name type="scientific">marine sediment metagenome</name>
    <dbReference type="NCBI Taxonomy" id="412755"/>
    <lineage>
        <taxon>unclassified sequences</taxon>
        <taxon>metagenomes</taxon>
        <taxon>ecological metagenomes</taxon>
    </lineage>
</organism>
<dbReference type="Gene3D" id="3.90.198.10">
    <property type="entry name" value="Replication Fork Single-Stranded Dna Binding Protein"/>
    <property type="match status" value="1"/>
</dbReference>
<comment type="caution">
    <text evidence="3">The sequence shown here is derived from an EMBL/GenBank/DDBJ whole genome shotgun (WGS) entry which is preliminary data.</text>
</comment>
<feature type="region of interest" description="Disordered" evidence="1">
    <location>
        <begin position="208"/>
        <end position="254"/>
    </location>
</feature>
<feature type="domain" description="Bacteriophage T4 Gp32 single-stranded DNA-binding" evidence="2">
    <location>
        <begin position="36"/>
        <end position="212"/>
    </location>
</feature>
<dbReference type="GO" id="GO:0003697">
    <property type="term" value="F:single-stranded DNA binding"/>
    <property type="evidence" value="ECO:0007669"/>
    <property type="project" value="InterPro"/>
</dbReference>
<protein>
    <recommendedName>
        <fullName evidence="2">Bacteriophage T4 Gp32 single-stranded DNA-binding domain-containing protein</fullName>
    </recommendedName>
</protein>
<feature type="compositionally biased region" description="Acidic residues" evidence="1">
    <location>
        <begin position="237"/>
        <end position="254"/>
    </location>
</feature>